<feature type="domain" description="Integrase core" evidence="2">
    <location>
        <begin position="167"/>
        <end position="346"/>
    </location>
</feature>
<accession>A0A5C3NM46</accession>
<dbReference type="STRING" id="1314778.A0A5C3NM46"/>
<evidence type="ECO:0000259" key="2">
    <source>
        <dbReference type="Pfam" id="PF24764"/>
    </source>
</evidence>
<dbReference type="PANTHER" id="PTHR46177">
    <property type="entry name" value="INTEGRASE CATALYTIC DOMAIN-CONTAINING PROTEIN"/>
    <property type="match status" value="1"/>
</dbReference>
<sequence>MSENEADEFEQGSSGRASRRHIPNPEGRNQHKNCPSKDDPVLEQALQDYQRRNITSKEQIQALLLAEHGISIGTATITRRRKLLGLKGSGATTRALPETEKRQLILDQMAKHPTRGLGPRRMKEAIALDSGVQLTRDYVHQEMRNLDPAGFVQRHPKSKKKHRTVLIVRGPDFEWSCDGHDKLSAIGFPIWGVRDVWSGKWHGIWVVRSNRLKKTIAYLYLRLVKQRGGMPLQTTTDRGSETTGVYAFASALREEFAADLPVDELPAHRFLPSIENTTIERGWLRLRLEWGDDVKIFWEAGKDVYDEMDPDHYDLVQYLWPKLIQQELDALCDKLNNHKTRKDRNKLNPSGVAPNIAYTLPERYGGERGGLQPVDTGLIERLMEDLGGEDLVRFVSHEYEDRADAVFATLGVEKLTFHNVWNV</sequence>
<evidence type="ECO:0000313" key="3">
    <source>
        <dbReference type="EMBL" id="TFK78072.1"/>
    </source>
</evidence>
<dbReference type="InterPro" id="IPR058913">
    <property type="entry name" value="Integrase_dom_put"/>
</dbReference>
<feature type="non-terminal residue" evidence="3">
    <location>
        <position position="423"/>
    </location>
</feature>
<feature type="compositionally biased region" description="Acidic residues" evidence="1">
    <location>
        <begin position="1"/>
        <end position="10"/>
    </location>
</feature>
<protein>
    <recommendedName>
        <fullName evidence="2">Integrase core domain-containing protein</fullName>
    </recommendedName>
</protein>
<proteinExistence type="predicted"/>
<dbReference type="InParanoid" id="A0A5C3NM46"/>
<dbReference type="EMBL" id="ML212832">
    <property type="protein sequence ID" value="TFK78072.1"/>
    <property type="molecule type" value="Genomic_DNA"/>
</dbReference>
<evidence type="ECO:0000313" key="4">
    <source>
        <dbReference type="Proteomes" id="UP000308197"/>
    </source>
</evidence>
<feature type="region of interest" description="Disordered" evidence="1">
    <location>
        <begin position="1"/>
        <end position="39"/>
    </location>
</feature>
<reference evidence="3 4" key="1">
    <citation type="journal article" date="2019" name="Nat. Ecol. Evol.">
        <title>Megaphylogeny resolves global patterns of mushroom evolution.</title>
        <authorList>
            <person name="Varga T."/>
            <person name="Krizsan K."/>
            <person name="Foldi C."/>
            <person name="Dima B."/>
            <person name="Sanchez-Garcia M."/>
            <person name="Sanchez-Ramirez S."/>
            <person name="Szollosi G.J."/>
            <person name="Szarkandi J.G."/>
            <person name="Papp V."/>
            <person name="Albert L."/>
            <person name="Andreopoulos W."/>
            <person name="Angelini C."/>
            <person name="Antonin V."/>
            <person name="Barry K.W."/>
            <person name="Bougher N.L."/>
            <person name="Buchanan P."/>
            <person name="Buyck B."/>
            <person name="Bense V."/>
            <person name="Catcheside P."/>
            <person name="Chovatia M."/>
            <person name="Cooper J."/>
            <person name="Damon W."/>
            <person name="Desjardin D."/>
            <person name="Finy P."/>
            <person name="Geml J."/>
            <person name="Haridas S."/>
            <person name="Hughes K."/>
            <person name="Justo A."/>
            <person name="Karasinski D."/>
            <person name="Kautmanova I."/>
            <person name="Kiss B."/>
            <person name="Kocsube S."/>
            <person name="Kotiranta H."/>
            <person name="LaButti K.M."/>
            <person name="Lechner B.E."/>
            <person name="Liimatainen K."/>
            <person name="Lipzen A."/>
            <person name="Lukacs Z."/>
            <person name="Mihaltcheva S."/>
            <person name="Morgado L.N."/>
            <person name="Niskanen T."/>
            <person name="Noordeloos M.E."/>
            <person name="Ohm R.A."/>
            <person name="Ortiz-Santana B."/>
            <person name="Ovrebo C."/>
            <person name="Racz N."/>
            <person name="Riley R."/>
            <person name="Savchenko A."/>
            <person name="Shiryaev A."/>
            <person name="Soop K."/>
            <person name="Spirin V."/>
            <person name="Szebenyi C."/>
            <person name="Tomsovsky M."/>
            <person name="Tulloss R.E."/>
            <person name="Uehling J."/>
            <person name="Grigoriev I.V."/>
            <person name="Vagvolgyi C."/>
            <person name="Papp T."/>
            <person name="Martin F.M."/>
            <person name="Miettinen O."/>
            <person name="Hibbett D.S."/>
            <person name="Nagy L.G."/>
        </authorList>
    </citation>
    <scope>NUCLEOTIDE SEQUENCE [LARGE SCALE GENOMIC DNA]</scope>
    <source>
        <strain evidence="3 4">HHB13444</strain>
    </source>
</reference>
<keyword evidence="4" id="KW-1185">Reference proteome</keyword>
<dbReference type="Proteomes" id="UP000308197">
    <property type="component" value="Unassembled WGS sequence"/>
</dbReference>
<gene>
    <name evidence="3" type="ORF">K466DRAFT_507789</name>
</gene>
<organism evidence="3 4">
    <name type="scientific">Polyporus arcularius HHB13444</name>
    <dbReference type="NCBI Taxonomy" id="1314778"/>
    <lineage>
        <taxon>Eukaryota</taxon>
        <taxon>Fungi</taxon>
        <taxon>Dikarya</taxon>
        <taxon>Basidiomycota</taxon>
        <taxon>Agaricomycotina</taxon>
        <taxon>Agaricomycetes</taxon>
        <taxon>Polyporales</taxon>
        <taxon>Polyporaceae</taxon>
        <taxon>Polyporus</taxon>
    </lineage>
</organism>
<dbReference type="PANTHER" id="PTHR46177:SF1">
    <property type="entry name" value="INTEGRASE CATALYTIC DOMAIN-CONTAINING PROTEIN"/>
    <property type="match status" value="1"/>
</dbReference>
<dbReference type="AlphaFoldDB" id="A0A5C3NM46"/>
<name>A0A5C3NM46_9APHY</name>
<evidence type="ECO:0000256" key="1">
    <source>
        <dbReference type="SAM" id="MobiDB-lite"/>
    </source>
</evidence>
<dbReference type="Pfam" id="PF24764">
    <property type="entry name" value="rva_4"/>
    <property type="match status" value="1"/>
</dbReference>